<dbReference type="PANTHER" id="PTHR23220:SF90">
    <property type="entry name" value="INTEGRIN ALPHA-7"/>
    <property type="match status" value="1"/>
</dbReference>
<keyword evidence="7" id="KW-1185">Reference proteome</keyword>
<dbReference type="GO" id="GO:0007160">
    <property type="term" value="P:cell-matrix adhesion"/>
    <property type="evidence" value="ECO:0007669"/>
    <property type="project" value="TreeGrafter"/>
</dbReference>
<keyword evidence="5" id="KW-0675">Receptor</keyword>
<comment type="subcellular location">
    <subcellularLocation>
        <location evidence="5">Membrane</location>
        <topology evidence="5">Single-pass type I membrane protein</topology>
    </subcellularLocation>
</comment>
<evidence type="ECO:0000313" key="7">
    <source>
        <dbReference type="Proteomes" id="UP000531559"/>
    </source>
</evidence>
<dbReference type="InterPro" id="IPR013519">
    <property type="entry name" value="Int_alpha_beta-p"/>
</dbReference>
<gene>
    <name evidence="6" type="primary">Itga7_1</name>
    <name evidence="6" type="ORF">NOTJUL_R02353</name>
</gene>
<dbReference type="InterPro" id="IPR013517">
    <property type="entry name" value="FG-GAP"/>
</dbReference>
<comment type="similarity">
    <text evidence="5">Belongs to the integrin alpha chain family.</text>
</comment>
<reference evidence="6 7" key="1">
    <citation type="submission" date="2019-09" db="EMBL/GenBank/DDBJ databases">
        <title>Bird 10,000 Genomes (B10K) Project - Family phase.</title>
        <authorList>
            <person name="Zhang G."/>
        </authorList>
    </citation>
    <scope>NUCLEOTIDE SEQUENCE [LARGE SCALE GENOMIC DNA]</scope>
    <source>
        <strain evidence="6">B10K-MSB-01</strain>
    </source>
</reference>
<dbReference type="SMART" id="SM00191">
    <property type="entry name" value="Int_alpha"/>
    <property type="match status" value="3"/>
</dbReference>
<protein>
    <submittedName>
        <fullName evidence="6">ITA7 protein</fullName>
    </submittedName>
</protein>
<dbReference type="AlphaFoldDB" id="A0A7K7WUA0"/>
<proteinExistence type="inferred from homology"/>
<dbReference type="Pfam" id="PF01839">
    <property type="entry name" value="FG-GAP"/>
    <property type="match status" value="1"/>
</dbReference>
<feature type="non-terminal residue" evidence="6">
    <location>
        <position position="391"/>
    </location>
</feature>
<dbReference type="GO" id="GO:0098609">
    <property type="term" value="P:cell-cell adhesion"/>
    <property type="evidence" value="ECO:0007669"/>
    <property type="project" value="TreeGrafter"/>
</dbReference>
<keyword evidence="3" id="KW-0325">Glycoprotein</keyword>
<dbReference type="Gene3D" id="2.130.10.130">
    <property type="entry name" value="Integrin alpha, N-terminal"/>
    <property type="match status" value="1"/>
</dbReference>
<feature type="repeat" description="FG-GAP" evidence="4">
    <location>
        <begin position="185"/>
        <end position="240"/>
    </location>
</feature>
<feature type="non-terminal residue" evidence="6">
    <location>
        <position position="1"/>
    </location>
</feature>
<organism evidence="6 7">
    <name type="scientific">Nothocercus julius</name>
    <dbReference type="NCBI Taxonomy" id="2585813"/>
    <lineage>
        <taxon>Eukaryota</taxon>
        <taxon>Metazoa</taxon>
        <taxon>Chordata</taxon>
        <taxon>Craniata</taxon>
        <taxon>Vertebrata</taxon>
        <taxon>Euteleostomi</taxon>
        <taxon>Archelosauria</taxon>
        <taxon>Archosauria</taxon>
        <taxon>Dinosauria</taxon>
        <taxon>Saurischia</taxon>
        <taxon>Theropoda</taxon>
        <taxon>Coelurosauria</taxon>
        <taxon>Aves</taxon>
        <taxon>Palaeognathae</taxon>
        <taxon>Tinamiformes</taxon>
        <taxon>Tinamidae</taxon>
        <taxon>Nothocercus</taxon>
    </lineage>
</organism>
<dbReference type="GO" id="GO:0009897">
    <property type="term" value="C:external side of plasma membrane"/>
    <property type="evidence" value="ECO:0007669"/>
    <property type="project" value="TreeGrafter"/>
</dbReference>
<evidence type="ECO:0000256" key="5">
    <source>
        <dbReference type="RuleBase" id="RU003762"/>
    </source>
</evidence>
<dbReference type="EMBL" id="VZSV01000429">
    <property type="protein sequence ID" value="NXA56841.1"/>
    <property type="molecule type" value="Genomic_DNA"/>
</dbReference>
<dbReference type="PROSITE" id="PS51470">
    <property type="entry name" value="FG_GAP"/>
    <property type="match status" value="3"/>
</dbReference>
<dbReference type="GO" id="GO:0033627">
    <property type="term" value="P:cell adhesion mediated by integrin"/>
    <property type="evidence" value="ECO:0007669"/>
    <property type="project" value="TreeGrafter"/>
</dbReference>
<dbReference type="Proteomes" id="UP000531559">
    <property type="component" value="Unassembled WGS sequence"/>
</dbReference>
<feature type="repeat" description="FG-GAP" evidence="4">
    <location>
        <begin position="241"/>
        <end position="302"/>
    </location>
</feature>
<evidence type="ECO:0000256" key="2">
    <source>
        <dbReference type="ARBA" id="ARBA00022737"/>
    </source>
</evidence>
<evidence type="ECO:0000256" key="3">
    <source>
        <dbReference type="ARBA" id="ARBA00023180"/>
    </source>
</evidence>
<keyword evidence="2" id="KW-0677">Repeat</keyword>
<evidence type="ECO:0000313" key="6">
    <source>
        <dbReference type="EMBL" id="NXA56841.1"/>
    </source>
</evidence>
<dbReference type="GO" id="GO:0005178">
    <property type="term" value="F:integrin binding"/>
    <property type="evidence" value="ECO:0007669"/>
    <property type="project" value="TreeGrafter"/>
</dbReference>
<dbReference type="GO" id="GO:0007229">
    <property type="term" value="P:integrin-mediated signaling pathway"/>
    <property type="evidence" value="ECO:0007669"/>
    <property type="project" value="UniProtKB-KW"/>
</dbReference>
<feature type="repeat" description="FG-GAP" evidence="4">
    <location>
        <begin position="303"/>
        <end position="384"/>
    </location>
</feature>
<dbReference type="SUPFAM" id="SSF69318">
    <property type="entry name" value="Integrin alpha N-terminal domain"/>
    <property type="match status" value="1"/>
</dbReference>
<keyword evidence="5" id="KW-0130">Cell adhesion</keyword>
<dbReference type="GO" id="GO:0008305">
    <property type="term" value="C:integrin complex"/>
    <property type="evidence" value="ECO:0007669"/>
    <property type="project" value="InterPro"/>
</dbReference>
<keyword evidence="5" id="KW-0401">Integrin</keyword>
<evidence type="ECO:0000256" key="4">
    <source>
        <dbReference type="PROSITE-ProRule" id="PRU00803"/>
    </source>
</evidence>
<sequence length="391" mass="41747">LLVGAPQALALPGQGANRTGGLYACPLSYEVSDCWRVPIDDGVDLQRESKENQWLGVSVKSQGPGGKIVTCAHLYETRNRVRQPLETRDVIGRCYVLSQDLRVRDELDGGEWKFCEGRPQGHDRFGFCQQGLAAGFTADSHYILFGAPGTYNWKGNVRVEMFNHSSLDLVHYDDGPYEAGGEKDQDPSLIPVPANSYLGFSVDSAWGLTRLQDLSFVAGAPRANHTGAVVILRRDSAHRLVPEAVLPGEQLTSAFGYALAVLDLNGDGWMDLAVGAPHFFKRHEEIGGATYIYINPGGRWETATPLRLNGTYGSMFGIALSAAGDLDQDGFSGEGGTGGDGGLQVSCVHGTVSPPPLADLAVGAPFDGAGKVYIYHGSKLGIVAKPAQVTV</sequence>
<evidence type="ECO:0000256" key="1">
    <source>
        <dbReference type="ARBA" id="ARBA00022729"/>
    </source>
</evidence>
<dbReference type="GO" id="GO:0050900">
    <property type="term" value="P:leukocyte migration"/>
    <property type="evidence" value="ECO:0007669"/>
    <property type="project" value="TreeGrafter"/>
</dbReference>
<dbReference type="InterPro" id="IPR028994">
    <property type="entry name" value="Integrin_alpha_N"/>
</dbReference>
<dbReference type="InterPro" id="IPR000413">
    <property type="entry name" value="Integrin_alpha"/>
</dbReference>
<dbReference type="OrthoDB" id="5317514at2759"/>
<dbReference type="PANTHER" id="PTHR23220">
    <property type="entry name" value="INTEGRIN ALPHA"/>
    <property type="match status" value="1"/>
</dbReference>
<accession>A0A7K7WUA0</accession>
<dbReference type="PRINTS" id="PR01185">
    <property type="entry name" value="INTEGRINA"/>
</dbReference>
<name>A0A7K7WUA0_9AVES</name>
<keyword evidence="1" id="KW-0732">Signal</keyword>
<comment type="caution">
    <text evidence="6">The sequence shown here is derived from an EMBL/GenBank/DDBJ whole genome shotgun (WGS) entry which is preliminary data.</text>
</comment>